<dbReference type="EMBL" id="LDJL01000005">
    <property type="protein sequence ID" value="KRG70582.1"/>
    <property type="molecule type" value="Genomic_DNA"/>
</dbReference>
<evidence type="ECO:0000313" key="1">
    <source>
        <dbReference type="EMBL" id="KRG70582.1"/>
    </source>
</evidence>
<comment type="caution">
    <text evidence="1">The sequence shown here is derived from an EMBL/GenBank/DDBJ whole genome shotgun (WGS) entry which is preliminary data.</text>
</comment>
<accession>A0A0R0CME1</accession>
<protein>
    <submittedName>
        <fullName evidence="1">Uncharacterized protein</fullName>
    </submittedName>
</protein>
<gene>
    <name evidence="1" type="ORF">ABB29_05825</name>
</gene>
<name>A0A0R0CME1_9GAMM</name>
<organism evidence="1 2">
    <name type="scientific">Pseudoxanthomonas dokdonensis</name>
    <dbReference type="NCBI Taxonomy" id="344882"/>
    <lineage>
        <taxon>Bacteria</taxon>
        <taxon>Pseudomonadati</taxon>
        <taxon>Pseudomonadota</taxon>
        <taxon>Gammaproteobacteria</taxon>
        <taxon>Lysobacterales</taxon>
        <taxon>Lysobacteraceae</taxon>
        <taxon>Pseudoxanthomonas</taxon>
    </lineage>
</organism>
<evidence type="ECO:0000313" key="2">
    <source>
        <dbReference type="Proteomes" id="UP000052052"/>
    </source>
</evidence>
<sequence length="188" mass="21486">MNLDSVQITEEIRFAVACVDSVEFAWRALIGEVRKYRVRPFRQHVRQSAGVRQKVADANRLALVLQVRIVALQIHSHIIVQSKPALQDGIGHQGSCHGLAQRTDFIEGRIGRRTWPVCHHVAAMADELLAPVYHCDRGRVQQRLLQKRCCHLFDVSSQIPARYIRLLNRAARGQQRDRPYPVVEPPHV</sequence>
<dbReference type="AlphaFoldDB" id="A0A0R0CME1"/>
<reference evidence="1 2" key="1">
    <citation type="submission" date="2015-05" db="EMBL/GenBank/DDBJ databases">
        <title>Genome sequencing and analysis of members of genus Stenotrophomonas.</title>
        <authorList>
            <person name="Patil P.P."/>
            <person name="Midha S."/>
            <person name="Patil P.B."/>
        </authorList>
    </citation>
    <scope>NUCLEOTIDE SEQUENCE [LARGE SCALE GENOMIC DNA]</scope>
    <source>
        <strain evidence="1 2">DSM 21858</strain>
    </source>
</reference>
<dbReference type="Proteomes" id="UP000052052">
    <property type="component" value="Unassembled WGS sequence"/>
</dbReference>
<keyword evidence="2" id="KW-1185">Reference proteome</keyword>
<proteinExistence type="predicted"/>